<accession>A0A9W4U2G0</accession>
<proteinExistence type="predicted"/>
<evidence type="ECO:0000313" key="2">
    <source>
        <dbReference type="EMBL" id="CAI6257253.1"/>
    </source>
</evidence>
<dbReference type="Proteomes" id="UP001152607">
    <property type="component" value="Unassembled WGS sequence"/>
</dbReference>
<protein>
    <submittedName>
        <fullName evidence="2">Uncharacterized protein</fullName>
    </submittedName>
</protein>
<comment type="caution">
    <text evidence="2">The sequence shown here is derived from an EMBL/GenBank/DDBJ whole genome shotgun (WGS) entry which is preliminary data.</text>
</comment>
<dbReference type="EMBL" id="CAOQHR010000001">
    <property type="protein sequence ID" value="CAI6257253.1"/>
    <property type="molecule type" value="Genomic_DNA"/>
</dbReference>
<dbReference type="AlphaFoldDB" id="A0A9W4U2G0"/>
<feature type="signal peptide" evidence="1">
    <location>
        <begin position="1"/>
        <end position="21"/>
    </location>
</feature>
<keyword evidence="3" id="KW-1185">Reference proteome</keyword>
<keyword evidence="1" id="KW-0732">Signal</keyword>
<organism evidence="2 3">
    <name type="scientific">Periconia digitata</name>
    <dbReference type="NCBI Taxonomy" id="1303443"/>
    <lineage>
        <taxon>Eukaryota</taxon>
        <taxon>Fungi</taxon>
        <taxon>Dikarya</taxon>
        <taxon>Ascomycota</taxon>
        <taxon>Pezizomycotina</taxon>
        <taxon>Dothideomycetes</taxon>
        <taxon>Pleosporomycetidae</taxon>
        <taxon>Pleosporales</taxon>
        <taxon>Massarineae</taxon>
        <taxon>Periconiaceae</taxon>
        <taxon>Periconia</taxon>
    </lineage>
</organism>
<evidence type="ECO:0000256" key="1">
    <source>
        <dbReference type="SAM" id="SignalP"/>
    </source>
</evidence>
<reference evidence="2" key="1">
    <citation type="submission" date="2023-01" db="EMBL/GenBank/DDBJ databases">
        <authorList>
            <person name="Van Ghelder C."/>
            <person name="Rancurel C."/>
        </authorList>
    </citation>
    <scope>NUCLEOTIDE SEQUENCE</scope>
    <source>
        <strain evidence="2">CNCM I-4278</strain>
    </source>
</reference>
<gene>
    <name evidence="2" type="ORF">PDIGIT_LOCUS1204</name>
</gene>
<feature type="chain" id="PRO_5040895422" evidence="1">
    <location>
        <begin position="22"/>
        <end position="163"/>
    </location>
</feature>
<name>A0A9W4U2G0_9PLEO</name>
<sequence>MDLTLSLSLSLFLSMCGYSETTYQDSTILTLFLFYTQSSISHPIQSTQNSPSIIFKILFLPSFLQILTGANRRATNLHVTATPRIHPLPYPALHIPKPIAPVQHSTTYPHPSISAVNHSLPPPIYIYPPSLHFPSVPRLGKSARHALSVRLYNKGIKTGRQGS</sequence>
<evidence type="ECO:0000313" key="3">
    <source>
        <dbReference type="Proteomes" id="UP001152607"/>
    </source>
</evidence>